<dbReference type="PROSITE" id="PS51387">
    <property type="entry name" value="FAD_PCMH"/>
    <property type="match status" value="1"/>
</dbReference>
<evidence type="ECO:0000259" key="8">
    <source>
        <dbReference type="PROSITE" id="PS51387"/>
    </source>
</evidence>
<dbReference type="GO" id="GO:0071949">
    <property type="term" value="F:FAD binding"/>
    <property type="evidence" value="ECO:0007669"/>
    <property type="project" value="InterPro"/>
</dbReference>
<comment type="cofactor">
    <cofactor evidence="1">
        <name>FAD</name>
        <dbReference type="ChEBI" id="CHEBI:57692"/>
    </cofactor>
</comment>
<dbReference type="STRING" id="77586.A0A0D9WR31"/>
<proteinExistence type="inferred from homology"/>
<dbReference type="HOGENOM" id="CLU_018354_6_0_1"/>
<evidence type="ECO:0000256" key="3">
    <source>
        <dbReference type="ARBA" id="ARBA00022630"/>
    </source>
</evidence>
<evidence type="ECO:0000256" key="5">
    <source>
        <dbReference type="ARBA" id="ARBA00022827"/>
    </source>
</evidence>
<dbReference type="InterPro" id="IPR006094">
    <property type="entry name" value="Oxid_FAD_bind_N"/>
</dbReference>
<dbReference type="Pfam" id="PF01565">
    <property type="entry name" value="FAD_binding_4"/>
    <property type="match status" value="1"/>
</dbReference>
<keyword evidence="3" id="KW-0285">Flavoprotein</keyword>
<keyword evidence="4 7" id="KW-0732">Signal</keyword>
<evidence type="ECO:0000256" key="4">
    <source>
        <dbReference type="ARBA" id="ARBA00022729"/>
    </source>
</evidence>
<keyword evidence="10" id="KW-1185">Reference proteome</keyword>
<protein>
    <recommendedName>
        <fullName evidence="8">FAD-binding PCMH-type domain-containing protein</fullName>
    </recommendedName>
</protein>
<feature type="domain" description="FAD-binding PCMH-type" evidence="8">
    <location>
        <begin position="83"/>
        <end position="259"/>
    </location>
</feature>
<dbReference type="PANTHER" id="PTHR32448">
    <property type="entry name" value="OS08G0158400 PROTEIN"/>
    <property type="match status" value="1"/>
</dbReference>
<organism evidence="9 10">
    <name type="scientific">Leersia perrieri</name>
    <dbReference type="NCBI Taxonomy" id="77586"/>
    <lineage>
        <taxon>Eukaryota</taxon>
        <taxon>Viridiplantae</taxon>
        <taxon>Streptophyta</taxon>
        <taxon>Embryophyta</taxon>
        <taxon>Tracheophyta</taxon>
        <taxon>Spermatophyta</taxon>
        <taxon>Magnoliopsida</taxon>
        <taxon>Liliopsida</taxon>
        <taxon>Poales</taxon>
        <taxon>Poaceae</taxon>
        <taxon>BOP clade</taxon>
        <taxon>Oryzoideae</taxon>
        <taxon>Oryzeae</taxon>
        <taxon>Oryzinae</taxon>
        <taxon>Leersia</taxon>
    </lineage>
</organism>
<dbReference type="InterPro" id="IPR016166">
    <property type="entry name" value="FAD-bd_PCMH"/>
</dbReference>
<dbReference type="InterPro" id="IPR036318">
    <property type="entry name" value="FAD-bd_PCMH-like_sf"/>
</dbReference>
<dbReference type="InterPro" id="IPR012951">
    <property type="entry name" value="BBE"/>
</dbReference>
<evidence type="ECO:0000256" key="6">
    <source>
        <dbReference type="ARBA" id="ARBA00023180"/>
    </source>
</evidence>
<reference evidence="10" key="2">
    <citation type="submission" date="2013-12" db="EMBL/GenBank/DDBJ databases">
        <authorList>
            <person name="Yu Y."/>
            <person name="Lee S."/>
            <person name="de Baynast K."/>
            <person name="Wissotski M."/>
            <person name="Liu L."/>
            <person name="Talag J."/>
            <person name="Goicoechea J."/>
            <person name="Angelova A."/>
            <person name="Jetty R."/>
            <person name="Kudrna D."/>
            <person name="Golser W."/>
            <person name="Rivera L."/>
            <person name="Zhang J."/>
            <person name="Wing R."/>
        </authorList>
    </citation>
    <scope>NUCLEOTIDE SEQUENCE</scope>
</reference>
<sequence length="537" mass="59197">MATTTTTTSRALALVLLLCAVSPCCLAAVDAGGKAKGPTPSKDDFLSCLAKDIPPKLLYAKGSPSYSSVLVSTIRNLRYLSFKTVNPVYIVTPTEIAHIKNTVLCGRRYNIRIRVRSGGHDYEGLSYRSESPEPFAIVDLNLMRSVRVDGKSRTAWVESGAQLGDLYYEISKASPKLAFPAGVCPTIGVGGHFSGGGFGMLLRKYGVAADNVIDAKLVDANGKTQDRKSMGEDHFWAIRGGGGESFGIVVSWKVNLLPVPPTVTVFQIPKTLNEGAIDLLTKWQELAPALPDDLMIRVMAQGQKAVFEALYLGTCTTLVPLMKTRFPELAMNASHCNEMPWVQSIAYIHLGKNATVKDILNRTSSIRAFGKYKSDYVSKPIAKPVWETIYRDWFSKPGAGIMIMDPYGATISALNETTTPFPHRKNVLYNIQYITFWFGDGAPSVMPIKWIRDFYAFMEPYVTKNPRQAYVNYRDLDLGVNKVPAGSNVTSYIAGKAWGERYFKGNFEKLAITKGKVDPTDYFRNEQSIPPLLTMVA</sequence>
<dbReference type="Gene3D" id="3.40.462.20">
    <property type="match status" value="1"/>
</dbReference>
<dbReference type="EnsemblPlants" id="LPERR06G14820.1">
    <property type="protein sequence ID" value="LPERR06G14820.1"/>
    <property type="gene ID" value="LPERR06G14820"/>
</dbReference>
<dbReference type="Pfam" id="PF08031">
    <property type="entry name" value="BBE"/>
    <property type="match status" value="1"/>
</dbReference>
<reference evidence="9 10" key="1">
    <citation type="submission" date="2012-08" db="EMBL/GenBank/DDBJ databases">
        <title>Oryza genome evolution.</title>
        <authorList>
            <person name="Wing R.A."/>
        </authorList>
    </citation>
    <scope>NUCLEOTIDE SEQUENCE</scope>
</reference>
<evidence type="ECO:0000256" key="1">
    <source>
        <dbReference type="ARBA" id="ARBA00001974"/>
    </source>
</evidence>
<dbReference type="GO" id="GO:0016491">
    <property type="term" value="F:oxidoreductase activity"/>
    <property type="evidence" value="ECO:0007669"/>
    <property type="project" value="InterPro"/>
</dbReference>
<comment type="similarity">
    <text evidence="2">Belongs to the oxygen-dependent FAD-linked oxidoreductase family.</text>
</comment>
<dbReference type="InterPro" id="IPR016167">
    <property type="entry name" value="FAD-bd_PCMH_sub1"/>
</dbReference>
<dbReference type="Gene3D" id="3.30.43.10">
    <property type="entry name" value="Uridine Diphospho-n-acetylenolpyruvylglucosamine Reductase, domain 2"/>
    <property type="match status" value="1"/>
</dbReference>
<dbReference type="SUPFAM" id="SSF56176">
    <property type="entry name" value="FAD-binding/transporter-associated domain-like"/>
    <property type="match status" value="1"/>
</dbReference>
<dbReference type="Proteomes" id="UP000032180">
    <property type="component" value="Chromosome 6"/>
</dbReference>
<dbReference type="AlphaFoldDB" id="A0A0D9WR31"/>
<keyword evidence="6" id="KW-0325">Glycoprotein</keyword>
<evidence type="ECO:0000256" key="7">
    <source>
        <dbReference type="SAM" id="SignalP"/>
    </source>
</evidence>
<name>A0A0D9WR31_9ORYZ</name>
<dbReference type="Gene3D" id="3.30.465.10">
    <property type="match status" value="1"/>
</dbReference>
<dbReference type="InterPro" id="IPR016169">
    <property type="entry name" value="FAD-bd_PCMH_sub2"/>
</dbReference>
<evidence type="ECO:0000313" key="10">
    <source>
        <dbReference type="Proteomes" id="UP000032180"/>
    </source>
</evidence>
<keyword evidence="5" id="KW-0274">FAD</keyword>
<feature type="signal peptide" evidence="7">
    <location>
        <begin position="1"/>
        <end position="27"/>
    </location>
</feature>
<accession>A0A0D9WR31</accession>
<dbReference type="eggNOG" id="ENOG502QWJC">
    <property type="taxonomic scope" value="Eukaryota"/>
</dbReference>
<feature type="chain" id="PRO_5002349098" description="FAD-binding PCMH-type domain-containing protein" evidence="7">
    <location>
        <begin position="28"/>
        <end position="537"/>
    </location>
</feature>
<dbReference type="Gramene" id="LPERR06G14820.1">
    <property type="protein sequence ID" value="LPERR06G14820.1"/>
    <property type="gene ID" value="LPERR06G14820"/>
</dbReference>
<evidence type="ECO:0000313" key="9">
    <source>
        <dbReference type="EnsemblPlants" id="LPERR06G14820.1"/>
    </source>
</evidence>
<evidence type="ECO:0000256" key="2">
    <source>
        <dbReference type="ARBA" id="ARBA00005466"/>
    </source>
</evidence>
<reference evidence="9" key="3">
    <citation type="submission" date="2015-04" db="UniProtKB">
        <authorList>
            <consortium name="EnsemblPlants"/>
        </authorList>
    </citation>
    <scope>IDENTIFICATION</scope>
</reference>